<accession>A0A3B0YVN2</accession>
<dbReference type="GO" id="GO:0016020">
    <property type="term" value="C:membrane"/>
    <property type="evidence" value="ECO:0007669"/>
    <property type="project" value="InterPro"/>
</dbReference>
<dbReference type="InterPro" id="IPR017900">
    <property type="entry name" value="4Fe4S_Fe_S_CS"/>
</dbReference>
<keyword evidence="8" id="KW-0812">Transmembrane</keyword>
<evidence type="ECO:0000256" key="4">
    <source>
        <dbReference type="ARBA" id="ARBA00022737"/>
    </source>
</evidence>
<dbReference type="GO" id="GO:0019645">
    <property type="term" value="P:anaerobic electron transport chain"/>
    <property type="evidence" value="ECO:0007669"/>
    <property type="project" value="InterPro"/>
</dbReference>
<keyword evidence="6" id="KW-0408">Iron</keyword>
<dbReference type="InterPro" id="IPR007059">
    <property type="entry name" value="DmsC"/>
</dbReference>
<evidence type="ECO:0000313" key="10">
    <source>
        <dbReference type="EMBL" id="VAW85075.1"/>
    </source>
</evidence>
<dbReference type="EMBL" id="UOFP01000080">
    <property type="protein sequence ID" value="VAW85075.1"/>
    <property type="molecule type" value="Genomic_DNA"/>
</dbReference>
<reference evidence="10" key="1">
    <citation type="submission" date="2018-06" db="EMBL/GenBank/DDBJ databases">
        <authorList>
            <person name="Zhirakovskaya E."/>
        </authorList>
    </citation>
    <scope>NUCLEOTIDE SEQUENCE</scope>
</reference>
<dbReference type="PROSITE" id="PS51379">
    <property type="entry name" value="4FE4S_FER_2"/>
    <property type="match status" value="2"/>
</dbReference>
<dbReference type="PROSITE" id="PS00198">
    <property type="entry name" value="4FE4S_FER_1"/>
    <property type="match status" value="1"/>
</dbReference>
<dbReference type="Gene3D" id="3.30.70.20">
    <property type="match status" value="2"/>
</dbReference>
<feature type="transmembrane region" description="Helical" evidence="8">
    <location>
        <begin position="437"/>
        <end position="459"/>
    </location>
</feature>
<feature type="transmembrane region" description="Helical" evidence="8">
    <location>
        <begin position="395"/>
        <end position="417"/>
    </location>
</feature>
<evidence type="ECO:0000256" key="2">
    <source>
        <dbReference type="ARBA" id="ARBA00022485"/>
    </source>
</evidence>
<dbReference type="AlphaFoldDB" id="A0A3B0YVN2"/>
<feature type="transmembrane region" description="Helical" evidence="8">
    <location>
        <begin position="556"/>
        <end position="573"/>
    </location>
</feature>
<evidence type="ECO:0000256" key="1">
    <source>
        <dbReference type="ARBA" id="ARBA00022448"/>
    </source>
</evidence>
<organism evidence="10">
    <name type="scientific">hydrothermal vent metagenome</name>
    <dbReference type="NCBI Taxonomy" id="652676"/>
    <lineage>
        <taxon>unclassified sequences</taxon>
        <taxon>metagenomes</taxon>
        <taxon>ecological metagenomes</taxon>
    </lineage>
</organism>
<keyword evidence="7" id="KW-0411">Iron-sulfur</keyword>
<dbReference type="SUPFAM" id="SSF103473">
    <property type="entry name" value="MFS general substrate transporter"/>
    <property type="match status" value="1"/>
</dbReference>
<evidence type="ECO:0000256" key="3">
    <source>
        <dbReference type="ARBA" id="ARBA00022723"/>
    </source>
</evidence>
<keyword evidence="5" id="KW-0249">Electron transport</keyword>
<dbReference type="GO" id="GO:0051539">
    <property type="term" value="F:4 iron, 4 sulfur cluster binding"/>
    <property type="evidence" value="ECO:0007669"/>
    <property type="project" value="UniProtKB-KW"/>
</dbReference>
<gene>
    <name evidence="10" type="ORF">MNBD_GAMMA18-2372</name>
</gene>
<feature type="transmembrane region" description="Helical" evidence="8">
    <location>
        <begin position="366"/>
        <end position="389"/>
    </location>
</feature>
<dbReference type="SUPFAM" id="SSF54862">
    <property type="entry name" value="4Fe-4S ferredoxins"/>
    <property type="match status" value="1"/>
</dbReference>
<name>A0A3B0YVN2_9ZZZZ</name>
<keyword evidence="10" id="KW-0560">Oxidoreductase</keyword>
<dbReference type="GO" id="GO:0046872">
    <property type="term" value="F:metal ion binding"/>
    <property type="evidence" value="ECO:0007669"/>
    <property type="project" value="UniProtKB-KW"/>
</dbReference>
<protein>
    <submittedName>
        <fullName evidence="10">Anaerobic dimethyl sulfoxide reductase chain B, iron-sulfur binding subunit</fullName>
        <ecNumber evidence="10">1.8.5.3</ecNumber>
    </submittedName>
</protein>
<proteinExistence type="predicted"/>
<dbReference type="Pfam" id="PF13247">
    <property type="entry name" value="Fer4_11"/>
    <property type="match status" value="1"/>
</dbReference>
<evidence type="ECO:0000256" key="7">
    <source>
        <dbReference type="ARBA" id="ARBA00023014"/>
    </source>
</evidence>
<keyword evidence="8" id="KW-0472">Membrane</keyword>
<dbReference type="InterPro" id="IPR017896">
    <property type="entry name" value="4Fe4S_Fe-S-bd"/>
</dbReference>
<feature type="domain" description="4Fe-4S ferredoxin-type" evidence="9">
    <location>
        <begin position="61"/>
        <end position="91"/>
    </location>
</feature>
<dbReference type="CDD" id="cd16371">
    <property type="entry name" value="DMSOR_beta_like"/>
    <property type="match status" value="1"/>
</dbReference>
<keyword evidence="8" id="KW-1133">Transmembrane helix</keyword>
<sequence>MFKVREDEPEYAFIPDVETAEKNRYGKAIQLVDDNDPLAGKSLNINGDDGVGDNPNRNKQHGFHFTADNCIGCHACEAACSEKNDLPAHISFRSVGYVEGGSYPAYQRMNISMACNHCDDPVCLKGCPTRAYTKHTEYGAVLQDPETCFGCGYCTWVCPYNAPQLDPVKGQVSKCNMCVDRLEVGLKPACASACLGGALDFGLIETTPENREQAKTTIPGFPDTSITHPNIRFQQVKSLPREMTRPDTMPIKYQRDEQGEGEYKTKVREQSRPRQWNLRKLLTSHENAHIVFTLCAQTVIGAFFLLLIAPMLGAAPIANIHSDGALLPLLGSLFVLISIGMFKLNMHLGKPHRFYRGFNNLKHSPVSREIAGVSAFFGGFAGYCFFSLFDAGWAALLANMTAAVALLGGALGTYYMYKLYRIPARPYWNHWQTGASFVGTSLNLGALIMGVVTVAVQGYAASSALIQLLAVIALVGVLLEGVGLIFHARDLKQKGGEGEASHLEQSFDYGNSYWLRNSLLLLSVLLLSVIALTGGEPIIATLLLLSMVAASVIGRALFYVLVIPTTLPGAFFWRNKGFQEHARESGLAEMEQVGVLPKTDYHDLHLARAIKEVKGDLGLGGHKPAEKSS</sequence>
<dbReference type="PANTHER" id="PTHR43177">
    <property type="entry name" value="PROTEIN NRFC"/>
    <property type="match status" value="1"/>
</dbReference>
<dbReference type="PANTHER" id="PTHR43177:SF5">
    <property type="entry name" value="ANAEROBIC DIMETHYL SULFOXIDE REDUCTASE CHAIN B-RELATED"/>
    <property type="match status" value="1"/>
</dbReference>
<feature type="transmembrane region" description="Helical" evidence="8">
    <location>
        <begin position="519"/>
        <end position="550"/>
    </location>
</feature>
<evidence type="ECO:0000256" key="8">
    <source>
        <dbReference type="SAM" id="Phobius"/>
    </source>
</evidence>
<dbReference type="InterPro" id="IPR036259">
    <property type="entry name" value="MFS_trans_sf"/>
</dbReference>
<dbReference type="InterPro" id="IPR050954">
    <property type="entry name" value="ET_IronSulfur_Cluster-Binding"/>
</dbReference>
<evidence type="ECO:0000256" key="6">
    <source>
        <dbReference type="ARBA" id="ARBA00023004"/>
    </source>
</evidence>
<feature type="transmembrane region" description="Helical" evidence="8">
    <location>
        <begin position="465"/>
        <end position="486"/>
    </location>
</feature>
<evidence type="ECO:0000256" key="5">
    <source>
        <dbReference type="ARBA" id="ARBA00022982"/>
    </source>
</evidence>
<dbReference type="Pfam" id="PF04976">
    <property type="entry name" value="DmsC"/>
    <property type="match status" value="1"/>
</dbReference>
<keyword evidence="2" id="KW-0004">4Fe-4S</keyword>
<dbReference type="GO" id="GO:0016491">
    <property type="term" value="F:oxidoreductase activity"/>
    <property type="evidence" value="ECO:0007669"/>
    <property type="project" value="UniProtKB-KW"/>
</dbReference>
<feature type="transmembrane region" description="Helical" evidence="8">
    <location>
        <begin position="325"/>
        <end position="345"/>
    </location>
</feature>
<feature type="transmembrane region" description="Helical" evidence="8">
    <location>
        <begin position="288"/>
        <end position="313"/>
    </location>
</feature>
<keyword evidence="3" id="KW-0479">Metal-binding</keyword>
<keyword evidence="4" id="KW-0677">Repeat</keyword>
<keyword evidence="1" id="KW-0813">Transport</keyword>
<evidence type="ECO:0000259" key="9">
    <source>
        <dbReference type="PROSITE" id="PS51379"/>
    </source>
</evidence>
<feature type="domain" description="4Fe-4S ferredoxin-type" evidence="9">
    <location>
        <begin position="139"/>
        <end position="168"/>
    </location>
</feature>
<dbReference type="EC" id="1.8.5.3" evidence="10"/>